<name>A0A1H9WWP2_9RHOB</name>
<sequence length="322" mass="34861">MTVPIDYRALDRLMPMAAVLSGEGRILHAGPTLTKLCGSRSPRGTAWHDVFALHQPDGDELAPATRLHLSLRRDGTRLRGVLMPMAPGGPSVLNLAFGISEVAGIGARGLSRADFAPTDMTLDLLYLDEAKSLAMAETRRLIGRLQSARVAAEEQAFTDTLTGLKNRRALTHVVSRLIAQRRPFALTIGDLDHFKEVNDSLGHAAGDHVLQQVATALVSEVRMVDTVARIGGDEFVLVFDNLDDPGGLHRIAARIIERIQRPIHFEGRTCRVSGSFGTTMSSFYEAPDLETMMRDADAALYSAKVGGRGRHGIVPAGRREAG</sequence>
<dbReference type="InterPro" id="IPR000160">
    <property type="entry name" value="GGDEF_dom"/>
</dbReference>
<evidence type="ECO:0000259" key="1">
    <source>
        <dbReference type="PROSITE" id="PS50887"/>
    </source>
</evidence>
<dbReference type="EMBL" id="FOGU01000014">
    <property type="protein sequence ID" value="SES38336.1"/>
    <property type="molecule type" value="Genomic_DNA"/>
</dbReference>
<feature type="domain" description="GGDEF" evidence="1">
    <location>
        <begin position="182"/>
        <end position="316"/>
    </location>
</feature>
<evidence type="ECO:0000313" key="3">
    <source>
        <dbReference type="Proteomes" id="UP000198885"/>
    </source>
</evidence>
<dbReference type="Gene3D" id="3.30.70.270">
    <property type="match status" value="1"/>
</dbReference>
<dbReference type="NCBIfam" id="TIGR00254">
    <property type="entry name" value="GGDEF"/>
    <property type="match status" value="1"/>
</dbReference>
<dbReference type="Proteomes" id="UP000198885">
    <property type="component" value="Unassembled WGS sequence"/>
</dbReference>
<accession>A0A1H9WWP2</accession>
<dbReference type="SUPFAM" id="SSF55073">
    <property type="entry name" value="Nucleotide cyclase"/>
    <property type="match status" value="1"/>
</dbReference>
<dbReference type="CDD" id="cd01949">
    <property type="entry name" value="GGDEF"/>
    <property type="match status" value="1"/>
</dbReference>
<proteinExistence type="predicted"/>
<dbReference type="AlphaFoldDB" id="A0A1H9WWP2"/>
<evidence type="ECO:0000313" key="2">
    <source>
        <dbReference type="EMBL" id="SES38336.1"/>
    </source>
</evidence>
<reference evidence="2 3" key="1">
    <citation type="submission" date="2016-10" db="EMBL/GenBank/DDBJ databases">
        <authorList>
            <person name="de Groot N.N."/>
        </authorList>
    </citation>
    <scope>NUCLEOTIDE SEQUENCE [LARGE SCALE GENOMIC DNA]</scope>
    <source>
        <strain evidence="2 3">DSM 23042</strain>
    </source>
</reference>
<dbReference type="PANTHER" id="PTHR46663:SF4">
    <property type="entry name" value="DIGUANYLATE CYCLASE DGCT-RELATED"/>
    <property type="match status" value="1"/>
</dbReference>
<protein>
    <submittedName>
        <fullName evidence="2">Diguanylate cyclase (GGDEF) domain-containing protein</fullName>
    </submittedName>
</protein>
<keyword evidence="3" id="KW-1185">Reference proteome</keyword>
<dbReference type="PROSITE" id="PS50887">
    <property type="entry name" value="GGDEF"/>
    <property type="match status" value="1"/>
</dbReference>
<dbReference type="InterPro" id="IPR029787">
    <property type="entry name" value="Nucleotide_cyclase"/>
</dbReference>
<dbReference type="Pfam" id="PF00990">
    <property type="entry name" value="GGDEF"/>
    <property type="match status" value="1"/>
</dbReference>
<dbReference type="STRING" id="641238.SAMN04490244_11415"/>
<organism evidence="2 3">
    <name type="scientific">Tranquillimonas rosea</name>
    <dbReference type="NCBI Taxonomy" id="641238"/>
    <lineage>
        <taxon>Bacteria</taxon>
        <taxon>Pseudomonadati</taxon>
        <taxon>Pseudomonadota</taxon>
        <taxon>Alphaproteobacteria</taxon>
        <taxon>Rhodobacterales</taxon>
        <taxon>Roseobacteraceae</taxon>
        <taxon>Tranquillimonas</taxon>
    </lineage>
</organism>
<dbReference type="InterPro" id="IPR043128">
    <property type="entry name" value="Rev_trsase/Diguanyl_cyclase"/>
</dbReference>
<dbReference type="SMART" id="SM00267">
    <property type="entry name" value="GGDEF"/>
    <property type="match status" value="1"/>
</dbReference>
<dbReference type="InterPro" id="IPR052163">
    <property type="entry name" value="DGC-Regulatory_Protein"/>
</dbReference>
<dbReference type="RefSeq" id="WP_092696034.1">
    <property type="nucleotide sequence ID" value="NZ_FOGU01000014.1"/>
</dbReference>
<gene>
    <name evidence="2" type="ORF">SAMN04490244_11415</name>
</gene>
<dbReference type="OrthoDB" id="9812260at2"/>
<dbReference type="PANTHER" id="PTHR46663">
    <property type="entry name" value="DIGUANYLATE CYCLASE DGCT-RELATED"/>
    <property type="match status" value="1"/>
</dbReference>